<feature type="compositionally biased region" description="Low complexity" evidence="1">
    <location>
        <begin position="194"/>
        <end position="203"/>
    </location>
</feature>
<dbReference type="OrthoDB" id="2799385at2759"/>
<evidence type="ECO:0000256" key="1">
    <source>
        <dbReference type="SAM" id="MobiDB-lite"/>
    </source>
</evidence>
<reference evidence="2 3" key="1">
    <citation type="journal article" date="2012" name="Science">
        <title>The Paleozoic origin of enzymatic lignin decomposition reconstructed from 31 fungal genomes.</title>
        <authorList>
            <person name="Floudas D."/>
            <person name="Binder M."/>
            <person name="Riley R."/>
            <person name="Barry K."/>
            <person name="Blanchette R.A."/>
            <person name="Henrissat B."/>
            <person name="Martinez A.T."/>
            <person name="Otillar R."/>
            <person name="Spatafora J.W."/>
            <person name="Yadav J.S."/>
            <person name="Aerts A."/>
            <person name="Benoit I."/>
            <person name="Boyd A."/>
            <person name="Carlson A."/>
            <person name="Copeland A."/>
            <person name="Coutinho P.M."/>
            <person name="de Vries R.P."/>
            <person name="Ferreira P."/>
            <person name="Findley K."/>
            <person name="Foster B."/>
            <person name="Gaskell J."/>
            <person name="Glotzer D."/>
            <person name="Gorecki P."/>
            <person name="Heitman J."/>
            <person name="Hesse C."/>
            <person name="Hori C."/>
            <person name="Igarashi K."/>
            <person name="Jurgens J.A."/>
            <person name="Kallen N."/>
            <person name="Kersten P."/>
            <person name="Kohler A."/>
            <person name="Kuees U."/>
            <person name="Kumar T.K.A."/>
            <person name="Kuo A."/>
            <person name="LaButti K."/>
            <person name="Larrondo L.F."/>
            <person name="Lindquist E."/>
            <person name="Ling A."/>
            <person name="Lombard V."/>
            <person name="Lucas S."/>
            <person name="Lundell T."/>
            <person name="Martin R."/>
            <person name="McLaughlin D.J."/>
            <person name="Morgenstern I."/>
            <person name="Morin E."/>
            <person name="Murat C."/>
            <person name="Nagy L.G."/>
            <person name="Nolan M."/>
            <person name="Ohm R.A."/>
            <person name="Patyshakuliyeva A."/>
            <person name="Rokas A."/>
            <person name="Ruiz-Duenas F.J."/>
            <person name="Sabat G."/>
            <person name="Salamov A."/>
            <person name="Samejima M."/>
            <person name="Schmutz J."/>
            <person name="Slot J.C."/>
            <person name="St John F."/>
            <person name="Stenlid J."/>
            <person name="Sun H."/>
            <person name="Sun S."/>
            <person name="Syed K."/>
            <person name="Tsang A."/>
            <person name="Wiebenga A."/>
            <person name="Young D."/>
            <person name="Pisabarro A."/>
            <person name="Eastwood D.C."/>
            <person name="Martin F."/>
            <person name="Cullen D."/>
            <person name="Grigoriev I.V."/>
            <person name="Hibbett D.S."/>
        </authorList>
    </citation>
    <scope>NUCLEOTIDE SEQUENCE</scope>
    <source>
        <strain evidence="3">FP-58527</strain>
    </source>
</reference>
<dbReference type="HOGENOM" id="CLU_839699_0_0_1"/>
<dbReference type="eggNOG" id="ENOG502R1ZN">
    <property type="taxonomic scope" value="Eukaryota"/>
</dbReference>
<accession>S8EBB0</accession>
<feature type="region of interest" description="Disordered" evidence="1">
    <location>
        <begin position="190"/>
        <end position="210"/>
    </location>
</feature>
<evidence type="ECO:0000313" key="3">
    <source>
        <dbReference type="Proteomes" id="UP000015241"/>
    </source>
</evidence>
<keyword evidence="3" id="KW-1185">Reference proteome</keyword>
<dbReference type="InParanoid" id="S8EBB0"/>
<sequence length="322" mass="35182">MNVGGSYPAWTILSGAPASASTSYSSVTSKAATGSAPRTKQSRITKEGYRLVDELYQSNPYPTRDQKNETLTKIQALPGCGHYTYVNLNSRLHGHRKRDAETGIANSGGLRKDKYIARDATTTAQILYPTLLNDKNTIPYLVILWKEAPCPTSTQIKLWAKQLKVQESDIRAWMELELDNQRQSTNRVATTQLPTPASSCSPEPASPITPTSPSYPVLPPFASLDAKPVSRAPLANKPSGAFLSREQFQDLAEKVHVARTTSEAMLLSSEDAVKALDEHSERMLAFIQRYERGEYATLGMSPQLLGGASVSMPLKAEPSSPI</sequence>
<dbReference type="EMBL" id="KE504148">
    <property type="protein sequence ID" value="EPT00574.1"/>
    <property type="molecule type" value="Genomic_DNA"/>
</dbReference>
<protein>
    <recommendedName>
        <fullName evidence="4">Homeobox domain-containing protein</fullName>
    </recommendedName>
</protein>
<evidence type="ECO:0008006" key="4">
    <source>
        <dbReference type="Google" id="ProtNLM"/>
    </source>
</evidence>
<name>S8EBB0_FOMSC</name>
<evidence type="ECO:0000313" key="2">
    <source>
        <dbReference type="EMBL" id="EPT00574.1"/>
    </source>
</evidence>
<dbReference type="AlphaFoldDB" id="S8EBB0"/>
<proteinExistence type="predicted"/>
<dbReference type="Proteomes" id="UP000015241">
    <property type="component" value="Unassembled WGS sequence"/>
</dbReference>
<organism evidence="2 3">
    <name type="scientific">Fomitopsis schrenkii</name>
    <name type="common">Brown rot fungus</name>
    <dbReference type="NCBI Taxonomy" id="2126942"/>
    <lineage>
        <taxon>Eukaryota</taxon>
        <taxon>Fungi</taxon>
        <taxon>Dikarya</taxon>
        <taxon>Basidiomycota</taxon>
        <taxon>Agaricomycotina</taxon>
        <taxon>Agaricomycetes</taxon>
        <taxon>Polyporales</taxon>
        <taxon>Fomitopsis</taxon>
    </lineage>
</organism>
<gene>
    <name evidence="2" type="ORF">FOMPIDRAFT_1049611</name>
</gene>